<dbReference type="SUPFAM" id="SSF54211">
    <property type="entry name" value="Ribosomal protein S5 domain 2-like"/>
    <property type="match status" value="1"/>
</dbReference>
<keyword evidence="4" id="KW-0547">Nucleotide-binding</keyword>
<protein>
    <recommendedName>
        <fullName evidence="2">phosphomevalonate kinase</fullName>
        <ecNumber evidence="2">2.7.4.2</ecNumber>
    </recommendedName>
</protein>
<dbReference type="InterPro" id="IPR014721">
    <property type="entry name" value="Ribsml_uS5_D2-typ_fold_subgr"/>
</dbReference>
<dbReference type="PATRIC" id="fig|1069640.6.peg.214"/>
<dbReference type="Gene3D" id="3.30.70.890">
    <property type="entry name" value="GHMP kinase, C-terminal domain"/>
    <property type="match status" value="1"/>
</dbReference>
<dbReference type="AlphaFoldDB" id="A0A0E3Z9H3"/>
<dbReference type="GO" id="GO:0004631">
    <property type="term" value="F:phosphomevalonate kinase activity"/>
    <property type="evidence" value="ECO:0007669"/>
    <property type="project" value="UniProtKB-EC"/>
</dbReference>
<dbReference type="InterPro" id="IPR036554">
    <property type="entry name" value="GHMP_kinase_C_sf"/>
</dbReference>
<keyword evidence="5" id="KW-0418">Kinase</keyword>
<evidence type="ECO:0000256" key="4">
    <source>
        <dbReference type="ARBA" id="ARBA00022741"/>
    </source>
</evidence>
<evidence type="ECO:0000259" key="7">
    <source>
        <dbReference type="Pfam" id="PF00288"/>
    </source>
</evidence>
<dbReference type="EMBL" id="CP011280">
    <property type="protein sequence ID" value="AKC95182.1"/>
    <property type="molecule type" value="Genomic_DNA"/>
</dbReference>
<dbReference type="STRING" id="187101.VC03_01145"/>
<accession>A0A0E3Z9H3</accession>
<evidence type="ECO:0000313" key="8">
    <source>
        <dbReference type="EMBL" id="AKC95182.1"/>
    </source>
</evidence>
<dbReference type="SUPFAM" id="SSF55060">
    <property type="entry name" value="GHMP Kinase, C-terminal domain"/>
    <property type="match status" value="1"/>
</dbReference>
<keyword evidence="3" id="KW-0808">Transferase</keyword>
<organism evidence="8 9">
    <name type="scientific">Sneathia vaginalis</name>
    <dbReference type="NCBI Taxonomy" id="187101"/>
    <lineage>
        <taxon>Bacteria</taxon>
        <taxon>Fusobacteriati</taxon>
        <taxon>Fusobacteriota</taxon>
        <taxon>Fusobacteriia</taxon>
        <taxon>Fusobacteriales</taxon>
        <taxon>Leptotrichiaceae</taxon>
        <taxon>Sneathia</taxon>
    </lineage>
</organism>
<keyword evidence="9" id="KW-1185">Reference proteome</keyword>
<sequence>MLVKAMSKVYIAGEYAILKKDAYAILAPVKKYTYVEVEKSDRLIVNSSVEDKDDLLKYAREQAFGYVGKTCTLKYTYKTDLYSGGMKLGLGSSASVVVVTIKAILEYFKVPYTKDNLFLLSVRALKKAGSNGSMGDVACICFEDLIRYKRIDEDENYEIKAIKPRGNLKINLLHAGISASTTKQVQKVEKYFNTKEYIDFTNLSNKYTLDLEKAITTGDSLRVKEDIYKLRNNLKYLEQFTNLTIHSKVLEELIGDKKERKTSGAGLGDFVIEVRLDYDEKRSTYEVCFGM</sequence>
<dbReference type="GO" id="GO:0005524">
    <property type="term" value="F:ATP binding"/>
    <property type="evidence" value="ECO:0007669"/>
    <property type="project" value="UniProtKB-KW"/>
</dbReference>
<dbReference type="PANTHER" id="PTHR31814">
    <property type="match status" value="1"/>
</dbReference>
<evidence type="ECO:0000256" key="1">
    <source>
        <dbReference type="ARBA" id="ARBA00005017"/>
    </source>
</evidence>
<reference evidence="8 9" key="1">
    <citation type="journal article" date="2012" name="BMC Genomics">
        <title>Genomic sequence analysis and characterization of Sneathia amnii sp. nov.</title>
        <authorList>
            <consortium name="Vaginal Microbiome Consortium (additional members)"/>
            <person name="Harwich M.D.Jr."/>
            <person name="Serrano M.G."/>
            <person name="Fettweis J.M."/>
            <person name="Alves J.M."/>
            <person name="Reimers M.A."/>
            <person name="Buck G.A."/>
            <person name="Jefferson K.K."/>
        </authorList>
    </citation>
    <scope>NUCLEOTIDE SEQUENCE [LARGE SCALE GENOMIC DNA]</scope>
    <source>
        <strain evidence="8 9">SN35</strain>
    </source>
</reference>
<gene>
    <name evidence="8" type="ORF">VC03_01145</name>
</gene>
<dbReference type="InterPro" id="IPR006204">
    <property type="entry name" value="GHMP_kinase_N_dom"/>
</dbReference>
<evidence type="ECO:0000256" key="3">
    <source>
        <dbReference type="ARBA" id="ARBA00022679"/>
    </source>
</evidence>
<name>A0A0E3Z9H3_9FUSO</name>
<dbReference type="OrthoDB" id="1522677at2"/>
<dbReference type="InterPro" id="IPR035102">
    <property type="entry name" value="Phosphomevalonate_kinase"/>
</dbReference>
<dbReference type="Proteomes" id="UP000033103">
    <property type="component" value="Chromosome"/>
</dbReference>
<proteinExistence type="predicted"/>
<comment type="pathway">
    <text evidence="1">Isoprenoid biosynthesis; isopentenyl diphosphate biosynthesis via mevalonate pathway; isopentenyl diphosphate from (R)-mevalonate: step 2/3.</text>
</comment>
<keyword evidence="6" id="KW-0067">ATP-binding</keyword>
<dbReference type="PANTHER" id="PTHR31814:SF2">
    <property type="entry name" value="PHOSPHOMEVALONATE KINASE"/>
    <property type="match status" value="1"/>
</dbReference>
<evidence type="ECO:0000313" key="9">
    <source>
        <dbReference type="Proteomes" id="UP000033103"/>
    </source>
</evidence>
<dbReference type="RefSeq" id="WP_046328288.1">
    <property type="nucleotide sequence ID" value="NZ_CP011280.1"/>
</dbReference>
<dbReference type="EC" id="2.7.4.2" evidence="2"/>
<dbReference type="Gene3D" id="3.30.230.10">
    <property type="match status" value="1"/>
</dbReference>
<evidence type="ECO:0000256" key="5">
    <source>
        <dbReference type="ARBA" id="ARBA00022777"/>
    </source>
</evidence>
<evidence type="ECO:0000256" key="6">
    <source>
        <dbReference type="ARBA" id="ARBA00022840"/>
    </source>
</evidence>
<dbReference type="InterPro" id="IPR020568">
    <property type="entry name" value="Ribosomal_Su5_D2-typ_SF"/>
</dbReference>
<dbReference type="HOGENOM" id="CLU_017814_7_0_0"/>
<feature type="domain" description="GHMP kinase N-terminal" evidence="7">
    <location>
        <begin position="86"/>
        <end position="142"/>
    </location>
</feature>
<evidence type="ECO:0000256" key="2">
    <source>
        <dbReference type="ARBA" id="ARBA00012958"/>
    </source>
</evidence>
<dbReference type="Pfam" id="PF00288">
    <property type="entry name" value="GHMP_kinases_N"/>
    <property type="match status" value="1"/>
</dbReference>
<dbReference type="KEGG" id="sns:VC03_01145"/>